<dbReference type="GO" id="GO:0003700">
    <property type="term" value="F:DNA-binding transcription factor activity"/>
    <property type="evidence" value="ECO:0007669"/>
    <property type="project" value="InterPro"/>
</dbReference>
<evidence type="ECO:0000256" key="5">
    <source>
        <dbReference type="SAM" id="MobiDB-lite"/>
    </source>
</evidence>
<dbReference type="InterPro" id="IPR004827">
    <property type="entry name" value="bZIP"/>
</dbReference>
<dbReference type="Proteomes" id="UP000515123">
    <property type="component" value="Linkage group 18"/>
</dbReference>
<dbReference type="InterPro" id="IPR046347">
    <property type="entry name" value="bZIP_sf"/>
</dbReference>
<evidence type="ECO:0000259" key="6">
    <source>
        <dbReference type="PROSITE" id="PS50217"/>
    </source>
</evidence>
<dbReference type="OrthoDB" id="551672at2759"/>
<dbReference type="GO" id="GO:0045893">
    <property type="term" value="P:positive regulation of DNA-templated transcription"/>
    <property type="evidence" value="ECO:0007669"/>
    <property type="project" value="TreeGrafter"/>
</dbReference>
<dbReference type="PROSITE" id="PS00036">
    <property type="entry name" value="BZIP_BASIC"/>
    <property type="match status" value="1"/>
</dbReference>
<feature type="region of interest" description="Disordered" evidence="5">
    <location>
        <begin position="1"/>
        <end position="42"/>
    </location>
</feature>
<dbReference type="RefSeq" id="XP_020107872.1">
    <property type="nucleotide sequence ID" value="XM_020252283.1"/>
</dbReference>
<dbReference type="PANTHER" id="PTHR45764:SF38">
    <property type="entry name" value="BZIP TRANSCRIPTION FACTOR 44"/>
    <property type="match status" value="1"/>
</dbReference>
<dbReference type="GO" id="GO:0005634">
    <property type="term" value="C:nucleus"/>
    <property type="evidence" value="ECO:0007669"/>
    <property type="project" value="TreeGrafter"/>
</dbReference>
<reference evidence="7" key="1">
    <citation type="journal article" date="2015" name="Nat. Genet.">
        <title>The pineapple genome and the evolution of CAM photosynthesis.</title>
        <authorList>
            <person name="Ming R."/>
            <person name="VanBuren R."/>
            <person name="Wai C.M."/>
            <person name="Tang H."/>
            <person name="Schatz M.C."/>
            <person name="Bowers J.E."/>
            <person name="Lyons E."/>
            <person name="Wang M.L."/>
            <person name="Chen J."/>
            <person name="Biggers E."/>
            <person name="Zhang J."/>
            <person name="Huang L."/>
            <person name="Zhang L."/>
            <person name="Miao W."/>
            <person name="Zhang J."/>
            <person name="Ye Z."/>
            <person name="Miao C."/>
            <person name="Lin Z."/>
            <person name="Wang H."/>
            <person name="Zhou H."/>
            <person name="Yim W.C."/>
            <person name="Priest H.D."/>
            <person name="Zheng C."/>
            <person name="Woodhouse M."/>
            <person name="Edger P.P."/>
            <person name="Guyot R."/>
            <person name="Guo H.B."/>
            <person name="Guo H."/>
            <person name="Zheng G."/>
            <person name="Singh R."/>
            <person name="Sharma A."/>
            <person name="Min X."/>
            <person name="Zheng Y."/>
            <person name="Lee H."/>
            <person name="Gurtowski J."/>
            <person name="Sedlazeck F.J."/>
            <person name="Harkess A."/>
            <person name="McKain M.R."/>
            <person name="Liao Z."/>
            <person name="Fang J."/>
            <person name="Liu J."/>
            <person name="Zhang X."/>
            <person name="Zhang Q."/>
            <person name="Hu W."/>
            <person name="Qin Y."/>
            <person name="Wang K."/>
            <person name="Chen L.Y."/>
            <person name="Shirley N."/>
            <person name="Lin Y.R."/>
            <person name="Liu L.Y."/>
            <person name="Hernandez A.G."/>
            <person name="Wright C.L."/>
            <person name="Bulone V."/>
            <person name="Tuskan G.A."/>
            <person name="Heath K."/>
            <person name="Zee F."/>
            <person name="Moore P.H."/>
            <person name="Sunkar R."/>
            <person name="Leebens-Mack J.H."/>
            <person name="Mockler T."/>
            <person name="Bennetzen J.L."/>
            <person name="Freeling M."/>
            <person name="Sankoff D."/>
            <person name="Paterson A.H."/>
            <person name="Zhu X."/>
            <person name="Yang X."/>
            <person name="Smith J.A."/>
            <person name="Cushman J.C."/>
            <person name="Paull R.E."/>
            <person name="Yu Q."/>
        </authorList>
    </citation>
    <scope>NUCLEOTIDE SEQUENCE [LARGE SCALE GENOMIC DNA]</scope>
    <source>
        <strain evidence="7">cv. F153</strain>
    </source>
</reference>
<organism evidence="7 8">
    <name type="scientific">Ananas comosus</name>
    <name type="common">Pineapple</name>
    <name type="synonym">Ananas ananas</name>
    <dbReference type="NCBI Taxonomy" id="4615"/>
    <lineage>
        <taxon>Eukaryota</taxon>
        <taxon>Viridiplantae</taxon>
        <taxon>Streptophyta</taxon>
        <taxon>Embryophyta</taxon>
        <taxon>Tracheophyta</taxon>
        <taxon>Spermatophyta</taxon>
        <taxon>Magnoliopsida</taxon>
        <taxon>Liliopsida</taxon>
        <taxon>Poales</taxon>
        <taxon>Bromeliaceae</taxon>
        <taxon>Bromelioideae</taxon>
        <taxon>Ananas</taxon>
    </lineage>
</organism>
<dbReference type="GO" id="GO:0000976">
    <property type="term" value="F:transcription cis-regulatory region binding"/>
    <property type="evidence" value="ECO:0007669"/>
    <property type="project" value="TreeGrafter"/>
</dbReference>
<dbReference type="Pfam" id="PF00170">
    <property type="entry name" value="bZIP_1"/>
    <property type="match status" value="1"/>
</dbReference>
<keyword evidence="2" id="KW-0238">DNA-binding</keyword>
<gene>
    <name evidence="8" type="primary">LOC109723799</name>
</gene>
<evidence type="ECO:0000313" key="7">
    <source>
        <dbReference type="Proteomes" id="UP000515123"/>
    </source>
</evidence>
<evidence type="ECO:0000256" key="3">
    <source>
        <dbReference type="ARBA" id="ARBA00023163"/>
    </source>
</evidence>
<feature type="compositionally biased region" description="Basic and acidic residues" evidence="5">
    <location>
        <begin position="11"/>
        <end position="27"/>
    </location>
</feature>
<dbReference type="Gene3D" id="1.20.5.170">
    <property type="match status" value="1"/>
</dbReference>
<evidence type="ECO:0000256" key="1">
    <source>
        <dbReference type="ARBA" id="ARBA00023015"/>
    </source>
</evidence>
<proteinExistence type="predicted"/>
<dbReference type="Gramene" id="Aco001785.1.mrna1">
    <property type="protein sequence ID" value="Aco001785.1.mrna1.cds1"/>
    <property type="gene ID" value="Aco001785.1.path1"/>
</dbReference>
<reference evidence="8" key="2">
    <citation type="submission" date="2025-08" db="UniProtKB">
        <authorList>
            <consortium name="RefSeq"/>
        </authorList>
    </citation>
    <scope>IDENTIFICATION</scope>
    <source>
        <tissue evidence="8">Leaf</tissue>
    </source>
</reference>
<protein>
    <submittedName>
        <fullName evidence="8">Ocs element-binding factor 1-like</fullName>
    </submittedName>
</protein>
<dbReference type="SUPFAM" id="SSF57959">
    <property type="entry name" value="Leucine zipper domain"/>
    <property type="match status" value="1"/>
</dbReference>
<dbReference type="PANTHER" id="PTHR45764">
    <property type="entry name" value="BZIP TRANSCRIPTION FACTOR 44"/>
    <property type="match status" value="1"/>
</dbReference>
<keyword evidence="7" id="KW-1185">Reference proteome</keyword>
<dbReference type="SMART" id="SM00338">
    <property type="entry name" value="BRLZ"/>
    <property type="match status" value="1"/>
</dbReference>
<keyword evidence="3" id="KW-0804">Transcription</keyword>
<dbReference type="AlphaFoldDB" id="A0A6P5GJD3"/>
<keyword evidence="4" id="KW-0539">Nucleus</keyword>
<sequence length="143" mass="17061">MPPRRYSNPEADSKLADDRKQKRKESNRNSARKSRERKERYLTQLRKEREELERVNPQIEMRIQMIHSNYLYVDQENDKLKREVEKYSEQLTQLRDLLRLIEMSTGLKLDIPELPDPGSTLKSWKLPLLPLPGVNAVKMFQLV</sequence>
<evidence type="ECO:0000256" key="2">
    <source>
        <dbReference type="ARBA" id="ARBA00023125"/>
    </source>
</evidence>
<dbReference type="PROSITE" id="PS50217">
    <property type="entry name" value="BZIP"/>
    <property type="match status" value="1"/>
</dbReference>
<feature type="domain" description="BZIP" evidence="6">
    <location>
        <begin position="17"/>
        <end position="87"/>
    </location>
</feature>
<accession>A0A6P5GJD3</accession>
<evidence type="ECO:0000256" key="4">
    <source>
        <dbReference type="ARBA" id="ARBA00023242"/>
    </source>
</evidence>
<evidence type="ECO:0000313" key="8">
    <source>
        <dbReference type="RefSeq" id="XP_020107872.1"/>
    </source>
</evidence>
<dbReference type="GeneID" id="109723799"/>
<keyword evidence="1" id="KW-0805">Transcription regulation</keyword>
<name>A0A6P5GJD3_ANACO</name>